<reference evidence="2 3" key="1">
    <citation type="submission" date="2015-01" db="EMBL/GenBank/DDBJ databases">
        <title>The Genome Sequence of Fonsecaea pedrosoi CBS 271.37.</title>
        <authorList>
            <consortium name="The Broad Institute Genomics Platform"/>
            <person name="Cuomo C."/>
            <person name="de Hoog S."/>
            <person name="Gorbushina A."/>
            <person name="Stielow B."/>
            <person name="Teixiera M."/>
            <person name="Abouelleil A."/>
            <person name="Chapman S.B."/>
            <person name="Priest M."/>
            <person name="Young S.K."/>
            <person name="Wortman J."/>
            <person name="Nusbaum C."/>
            <person name="Birren B."/>
        </authorList>
    </citation>
    <scope>NUCLEOTIDE SEQUENCE [LARGE SCALE GENOMIC DNA]</scope>
    <source>
        <strain evidence="2 3">CBS 271.37</strain>
    </source>
</reference>
<name>A0A0D2GMW2_9EURO</name>
<dbReference type="RefSeq" id="XP_013286116.1">
    <property type="nucleotide sequence ID" value="XM_013430662.1"/>
</dbReference>
<accession>A0A0D2GMW2</accession>
<sequence>MASTQSNRQFFLHPSRKAWKQVFSPRHEDMCKTPQPPQSEGRICAIFKKSNFSRLDIIRGLDSPIDTWLDPKYTIDDEFYNRIRPALVLATRFCIWTSEFFNILMFGEFIYDDTKIKYDRFTEPEHRPRMFPDMMDNLHNMQFFTGYHRDTREDTYASTYFGTYPKDYAPQMPTTAVQLNTKFTTFFTHYHYNTFTADVKNMVLVSLAITLVHELVHVWYNLRRLEIARLGDLTLCRAMHREPYFFGDEKKPELGMSWEHFTFRGMPQLHCPGNKPYAQAKGLLLVPLLESGGEEDEVMVDPEVVRALLDRECWEMYERLLIGDLAPTFRSVSGMGILERMKTAVVLMTFKNKAGRLPFVQELLEAKGAMSCPVDEQQPEPVQLPSPESPKSTLSTGTEMPNITVLVQAGHRRPSPPALTPSDDDKEARVGHANERVGSQLSTSHSRADLPGEQRAQREEDSESTIWTGSWPKRSKKALRHGRNQSGHRVSIEVHLQEPRNTYRD</sequence>
<organism evidence="2 3">
    <name type="scientific">Fonsecaea pedrosoi CBS 271.37</name>
    <dbReference type="NCBI Taxonomy" id="1442368"/>
    <lineage>
        <taxon>Eukaryota</taxon>
        <taxon>Fungi</taxon>
        <taxon>Dikarya</taxon>
        <taxon>Ascomycota</taxon>
        <taxon>Pezizomycotina</taxon>
        <taxon>Eurotiomycetes</taxon>
        <taxon>Chaetothyriomycetidae</taxon>
        <taxon>Chaetothyriales</taxon>
        <taxon>Herpotrichiellaceae</taxon>
        <taxon>Fonsecaea</taxon>
    </lineage>
</organism>
<dbReference type="AlphaFoldDB" id="A0A0D2GMW2"/>
<evidence type="ECO:0000256" key="1">
    <source>
        <dbReference type="SAM" id="MobiDB-lite"/>
    </source>
</evidence>
<dbReference type="OrthoDB" id="10254945at2759"/>
<dbReference type="Proteomes" id="UP000053029">
    <property type="component" value="Unassembled WGS sequence"/>
</dbReference>
<feature type="compositionally biased region" description="Polar residues" evidence="1">
    <location>
        <begin position="389"/>
        <end position="401"/>
    </location>
</feature>
<keyword evidence="3" id="KW-1185">Reference proteome</keyword>
<evidence type="ECO:0000313" key="2">
    <source>
        <dbReference type="EMBL" id="KIW82308.1"/>
    </source>
</evidence>
<dbReference type="GeneID" id="25304825"/>
<feature type="compositionally biased region" description="Basic residues" evidence="1">
    <location>
        <begin position="473"/>
        <end position="483"/>
    </location>
</feature>
<protein>
    <submittedName>
        <fullName evidence="2">Uncharacterized protein</fullName>
    </submittedName>
</protein>
<dbReference type="HOGENOM" id="CLU_572371_0_0_1"/>
<dbReference type="VEuPathDB" id="FungiDB:Z517_05335"/>
<dbReference type="EMBL" id="KN846971">
    <property type="protein sequence ID" value="KIW82308.1"/>
    <property type="molecule type" value="Genomic_DNA"/>
</dbReference>
<feature type="region of interest" description="Disordered" evidence="1">
    <location>
        <begin position="371"/>
        <end position="505"/>
    </location>
</feature>
<evidence type="ECO:0000313" key="3">
    <source>
        <dbReference type="Proteomes" id="UP000053029"/>
    </source>
</evidence>
<gene>
    <name evidence="2" type="ORF">Z517_05335</name>
</gene>
<feature type="compositionally biased region" description="Basic and acidic residues" evidence="1">
    <location>
        <begin position="490"/>
        <end position="505"/>
    </location>
</feature>
<feature type="compositionally biased region" description="Basic and acidic residues" evidence="1">
    <location>
        <begin position="426"/>
        <end position="435"/>
    </location>
</feature>
<proteinExistence type="predicted"/>
<feature type="compositionally biased region" description="Basic and acidic residues" evidence="1">
    <location>
        <begin position="446"/>
        <end position="459"/>
    </location>
</feature>